<dbReference type="Proteomes" id="UP000198717">
    <property type="component" value="Unassembled WGS sequence"/>
</dbReference>
<sequence length="126" mass="13147">MKSMAGIFVMALVMLTSCGPVPTEEQPQGGNDVTAEDHFRTQEAALTGDCFVQIECEGGNIKSCSGTGFACSANSANGGTVTCNGNAQTCRPIILEPTCSCRADGCCNQLCALTDPDCRFVPEEPK</sequence>
<keyword evidence="1" id="KW-0732">Signal</keyword>
<proteinExistence type="predicted"/>
<feature type="chain" id="PRO_5022984831" description="Lipoprotein" evidence="1">
    <location>
        <begin position="19"/>
        <end position="126"/>
    </location>
</feature>
<keyword evidence="4" id="KW-1185">Reference proteome</keyword>
<reference evidence="2 5" key="2">
    <citation type="submission" date="2019-07" db="EMBL/GenBank/DDBJ databases">
        <title>Whole genome shotgun sequence of Myxococcus virescens NBRC 100334.</title>
        <authorList>
            <person name="Hosoyama A."/>
            <person name="Uohara A."/>
            <person name="Ohji S."/>
            <person name="Ichikawa N."/>
        </authorList>
    </citation>
    <scope>NUCLEOTIDE SEQUENCE [LARGE SCALE GENOMIC DNA]</scope>
    <source>
        <strain evidence="2 5">NBRC 100334</strain>
    </source>
</reference>
<evidence type="ECO:0000313" key="5">
    <source>
        <dbReference type="Proteomes" id="UP000321224"/>
    </source>
</evidence>
<reference evidence="3 4" key="1">
    <citation type="submission" date="2016-10" db="EMBL/GenBank/DDBJ databases">
        <authorList>
            <person name="Varghese N."/>
            <person name="Submissions S."/>
        </authorList>
    </citation>
    <scope>NUCLEOTIDE SEQUENCE [LARGE SCALE GENOMIC DNA]</scope>
    <source>
        <strain evidence="3 4">DSM 2260</strain>
    </source>
</reference>
<dbReference type="Proteomes" id="UP000321224">
    <property type="component" value="Unassembled WGS sequence"/>
</dbReference>
<gene>
    <name evidence="2" type="ORF">MVI01_60720</name>
    <name evidence="3" type="ORF">SAMN04488504_101958</name>
</gene>
<evidence type="ECO:0000256" key="1">
    <source>
        <dbReference type="SAM" id="SignalP"/>
    </source>
</evidence>
<dbReference type="RefSeq" id="WP_090486024.1">
    <property type="nucleotide sequence ID" value="NZ_BJVY01000045.1"/>
</dbReference>
<protein>
    <recommendedName>
        <fullName evidence="6">Lipoprotein</fullName>
    </recommendedName>
</protein>
<dbReference type="EMBL" id="FNAJ01000001">
    <property type="protein sequence ID" value="SDD45781.1"/>
    <property type="molecule type" value="Genomic_DNA"/>
</dbReference>
<dbReference type="EMBL" id="BJVY01000045">
    <property type="protein sequence ID" value="GEL74288.1"/>
    <property type="molecule type" value="Genomic_DNA"/>
</dbReference>
<evidence type="ECO:0000313" key="3">
    <source>
        <dbReference type="EMBL" id="SDD45781.1"/>
    </source>
</evidence>
<accession>A0A511HL33</accession>
<comment type="caution">
    <text evidence="2">The sequence shown here is derived from an EMBL/GenBank/DDBJ whole genome shotgun (WGS) entry which is preliminary data.</text>
</comment>
<evidence type="ECO:0000313" key="4">
    <source>
        <dbReference type="Proteomes" id="UP000198717"/>
    </source>
</evidence>
<evidence type="ECO:0000313" key="2">
    <source>
        <dbReference type="EMBL" id="GEL74288.1"/>
    </source>
</evidence>
<dbReference type="PROSITE" id="PS51257">
    <property type="entry name" value="PROKAR_LIPOPROTEIN"/>
    <property type="match status" value="1"/>
</dbReference>
<name>A0A511HL33_9BACT</name>
<evidence type="ECO:0008006" key="6">
    <source>
        <dbReference type="Google" id="ProtNLM"/>
    </source>
</evidence>
<organism evidence="2 5">
    <name type="scientific">Myxococcus virescens</name>
    <dbReference type="NCBI Taxonomy" id="83456"/>
    <lineage>
        <taxon>Bacteria</taxon>
        <taxon>Pseudomonadati</taxon>
        <taxon>Myxococcota</taxon>
        <taxon>Myxococcia</taxon>
        <taxon>Myxococcales</taxon>
        <taxon>Cystobacterineae</taxon>
        <taxon>Myxococcaceae</taxon>
        <taxon>Myxococcus</taxon>
    </lineage>
</organism>
<feature type="signal peptide" evidence="1">
    <location>
        <begin position="1"/>
        <end position="18"/>
    </location>
</feature>
<dbReference type="AlphaFoldDB" id="A0A511HL33"/>